<dbReference type="AlphaFoldDB" id="A0A645EDS3"/>
<accession>A0A645EDS3</accession>
<proteinExistence type="predicted"/>
<protein>
    <submittedName>
        <fullName evidence="1">Uncharacterized protein</fullName>
    </submittedName>
</protein>
<reference evidence="1" key="1">
    <citation type="submission" date="2019-08" db="EMBL/GenBank/DDBJ databases">
        <authorList>
            <person name="Kucharzyk K."/>
            <person name="Murdoch R.W."/>
            <person name="Higgins S."/>
            <person name="Loffler F."/>
        </authorList>
    </citation>
    <scope>NUCLEOTIDE SEQUENCE</scope>
</reference>
<comment type="caution">
    <text evidence="1">The sequence shown here is derived from an EMBL/GenBank/DDBJ whole genome shotgun (WGS) entry which is preliminary data.</text>
</comment>
<sequence length="149" mass="16554">MTGSLKLMLGDAMSILARRTFSPSLYLPSRISSKSARFSSMLLFLYGLSLPGSFKVPLYSLICSAFRSHTKALPFFISSMAASYILSKYSEAQSLLSHWNPSHFTSSSMESTYSTSSFTGFVSSYLKLHIPPYFCAVEKFKHIDLACPI</sequence>
<name>A0A645EDS3_9ZZZZ</name>
<organism evidence="1">
    <name type="scientific">bioreactor metagenome</name>
    <dbReference type="NCBI Taxonomy" id="1076179"/>
    <lineage>
        <taxon>unclassified sequences</taxon>
        <taxon>metagenomes</taxon>
        <taxon>ecological metagenomes</taxon>
    </lineage>
</organism>
<dbReference type="EMBL" id="VSSQ01044876">
    <property type="protein sequence ID" value="MPM98742.1"/>
    <property type="molecule type" value="Genomic_DNA"/>
</dbReference>
<gene>
    <name evidence="1" type="ORF">SDC9_145931</name>
</gene>
<evidence type="ECO:0000313" key="1">
    <source>
        <dbReference type="EMBL" id="MPM98742.1"/>
    </source>
</evidence>